<evidence type="ECO:0000313" key="3">
    <source>
        <dbReference type="EMBL" id="GAG73979.1"/>
    </source>
</evidence>
<dbReference type="SUPFAM" id="SSF53807">
    <property type="entry name" value="Helical backbone' metal receptor"/>
    <property type="match status" value="1"/>
</dbReference>
<dbReference type="AlphaFoldDB" id="X0ZWU8"/>
<dbReference type="GO" id="GO:0071281">
    <property type="term" value="P:cellular response to iron ion"/>
    <property type="evidence" value="ECO:0007669"/>
    <property type="project" value="TreeGrafter"/>
</dbReference>
<proteinExistence type="predicted"/>
<dbReference type="Pfam" id="PF01497">
    <property type="entry name" value="Peripla_BP_2"/>
    <property type="match status" value="1"/>
</dbReference>
<protein>
    <recommendedName>
        <fullName evidence="2">Fe/B12 periplasmic-binding domain-containing protein</fullName>
    </recommendedName>
</protein>
<name>X0ZWU8_9ZZZZ</name>
<accession>X0ZWU8</accession>
<dbReference type="InterPro" id="IPR050902">
    <property type="entry name" value="ABC_Transporter_SBP"/>
</dbReference>
<dbReference type="PANTHER" id="PTHR30535">
    <property type="entry name" value="VITAMIN B12-BINDING PROTEIN"/>
    <property type="match status" value="1"/>
</dbReference>
<dbReference type="PROSITE" id="PS50983">
    <property type="entry name" value="FE_B12_PBP"/>
    <property type="match status" value="1"/>
</dbReference>
<organism evidence="3">
    <name type="scientific">marine sediment metagenome</name>
    <dbReference type="NCBI Taxonomy" id="412755"/>
    <lineage>
        <taxon>unclassified sequences</taxon>
        <taxon>metagenomes</taxon>
        <taxon>ecological metagenomes</taxon>
    </lineage>
</organism>
<sequence length="164" mass="18210">MVIKIIGIEDKGEELIGELKKEVDKIYSQVKDLSDEDKPGVFYVVWDDPLMSAGADTFINDLIEKSGGVNIVAEDNLTGWPEYSLEKLIEKNPDIIIAPMSLASDPSVIMDDERFSSIDAVTSGKVYIVPDNPISRPNQNLIKALQMLSKAIHPEIFGEFEVIE</sequence>
<dbReference type="PANTHER" id="PTHR30535:SF34">
    <property type="entry name" value="MOLYBDATE-BINDING PROTEIN MOLA"/>
    <property type="match status" value="1"/>
</dbReference>
<comment type="caution">
    <text evidence="3">The sequence shown here is derived from an EMBL/GenBank/DDBJ whole genome shotgun (WGS) entry which is preliminary data.</text>
</comment>
<gene>
    <name evidence="3" type="ORF">S01H4_02788</name>
</gene>
<keyword evidence="1" id="KW-0732">Signal</keyword>
<feature type="domain" description="Fe/B12 periplasmic-binding" evidence="2">
    <location>
        <begin position="1"/>
        <end position="156"/>
    </location>
</feature>
<dbReference type="NCBIfam" id="NF038402">
    <property type="entry name" value="TroA_like"/>
    <property type="match status" value="1"/>
</dbReference>
<dbReference type="EMBL" id="BART01000639">
    <property type="protein sequence ID" value="GAG73979.1"/>
    <property type="molecule type" value="Genomic_DNA"/>
</dbReference>
<dbReference type="InterPro" id="IPR054828">
    <property type="entry name" value="Vit_B12_bind_prot"/>
</dbReference>
<dbReference type="InterPro" id="IPR002491">
    <property type="entry name" value="ABC_transptr_periplasmic_BD"/>
</dbReference>
<reference evidence="3" key="1">
    <citation type="journal article" date="2014" name="Front. Microbiol.">
        <title>High frequency of phylogenetically diverse reductive dehalogenase-homologous genes in deep subseafloor sedimentary metagenomes.</title>
        <authorList>
            <person name="Kawai M."/>
            <person name="Futagami T."/>
            <person name="Toyoda A."/>
            <person name="Takaki Y."/>
            <person name="Nishi S."/>
            <person name="Hori S."/>
            <person name="Arai W."/>
            <person name="Tsubouchi T."/>
            <person name="Morono Y."/>
            <person name="Uchiyama I."/>
            <person name="Ito T."/>
            <person name="Fujiyama A."/>
            <person name="Inagaki F."/>
            <person name="Takami H."/>
        </authorList>
    </citation>
    <scope>NUCLEOTIDE SEQUENCE</scope>
    <source>
        <strain evidence="3">Expedition CK06-06</strain>
    </source>
</reference>
<evidence type="ECO:0000256" key="1">
    <source>
        <dbReference type="ARBA" id="ARBA00022729"/>
    </source>
</evidence>
<evidence type="ECO:0000259" key="2">
    <source>
        <dbReference type="PROSITE" id="PS50983"/>
    </source>
</evidence>
<dbReference type="Gene3D" id="3.40.50.1980">
    <property type="entry name" value="Nitrogenase molybdenum iron protein domain"/>
    <property type="match status" value="1"/>
</dbReference>